<dbReference type="EMBL" id="BMAT01012058">
    <property type="protein sequence ID" value="GFR84694.1"/>
    <property type="molecule type" value="Genomic_DNA"/>
</dbReference>
<dbReference type="Gene3D" id="1.10.1170.10">
    <property type="entry name" value="Inhibitor Of Apoptosis Protein (2mihbC-IAP-1), Chain A"/>
    <property type="match status" value="1"/>
</dbReference>
<feature type="compositionally biased region" description="Acidic residues" evidence="6">
    <location>
        <begin position="605"/>
        <end position="614"/>
    </location>
</feature>
<feature type="region of interest" description="Disordered" evidence="6">
    <location>
        <begin position="912"/>
        <end position="961"/>
    </location>
</feature>
<keyword evidence="7" id="KW-0812">Transmembrane</keyword>
<keyword evidence="10" id="KW-1185">Reference proteome</keyword>
<feature type="coiled-coil region" evidence="5">
    <location>
        <begin position="390"/>
        <end position="424"/>
    </location>
</feature>
<keyword evidence="3" id="KW-0862">Zinc</keyword>
<dbReference type="GO" id="GO:0008270">
    <property type="term" value="F:zinc ion binding"/>
    <property type="evidence" value="ECO:0007669"/>
    <property type="project" value="UniProtKB-KW"/>
</dbReference>
<feature type="domain" description="RING-type" evidence="8">
    <location>
        <begin position="1003"/>
        <end position="1037"/>
    </location>
</feature>
<dbReference type="InterPro" id="IPR013083">
    <property type="entry name" value="Znf_RING/FYVE/PHD"/>
</dbReference>
<accession>A0AAV4GGS6</accession>
<dbReference type="PANTHER" id="PTHR10044:SF139">
    <property type="entry name" value="DEATH-ASSOCIATED INHIBITOR OF APOPTOSIS 2"/>
    <property type="match status" value="1"/>
</dbReference>
<evidence type="ECO:0000259" key="8">
    <source>
        <dbReference type="PROSITE" id="PS50089"/>
    </source>
</evidence>
<dbReference type="SMART" id="SM00238">
    <property type="entry name" value="BIR"/>
    <property type="match status" value="1"/>
</dbReference>
<evidence type="ECO:0000256" key="2">
    <source>
        <dbReference type="ARBA" id="ARBA00022771"/>
    </source>
</evidence>
<keyword evidence="2 4" id="KW-0479">Metal-binding</keyword>
<dbReference type="Proteomes" id="UP000762676">
    <property type="component" value="Unassembled WGS sequence"/>
</dbReference>
<gene>
    <name evidence="9" type="ORF">ElyMa_006007500</name>
</gene>
<dbReference type="PANTHER" id="PTHR10044">
    <property type="entry name" value="INHIBITOR OF APOPTOSIS"/>
    <property type="match status" value="1"/>
</dbReference>
<evidence type="ECO:0000256" key="4">
    <source>
        <dbReference type="PROSITE-ProRule" id="PRU00175"/>
    </source>
</evidence>
<feature type="transmembrane region" description="Helical" evidence="7">
    <location>
        <begin position="12"/>
        <end position="32"/>
    </location>
</feature>
<dbReference type="SUPFAM" id="SSF57924">
    <property type="entry name" value="Inhibitor of apoptosis (IAP) repeat"/>
    <property type="match status" value="2"/>
</dbReference>
<dbReference type="Pfam" id="PF13920">
    <property type="entry name" value="zf-C3HC4_3"/>
    <property type="match status" value="1"/>
</dbReference>
<reference evidence="9 10" key="1">
    <citation type="journal article" date="2021" name="Elife">
        <title>Chloroplast acquisition without the gene transfer in kleptoplastic sea slugs, Plakobranchus ocellatus.</title>
        <authorList>
            <person name="Maeda T."/>
            <person name="Takahashi S."/>
            <person name="Yoshida T."/>
            <person name="Shimamura S."/>
            <person name="Takaki Y."/>
            <person name="Nagai Y."/>
            <person name="Toyoda A."/>
            <person name="Suzuki Y."/>
            <person name="Arimoto A."/>
            <person name="Ishii H."/>
            <person name="Satoh N."/>
            <person name="Nishiyama T."/>
            <person name="Hasebe M."/>
            <person name="Maruyama T."/>
            <person name="Minagawa J."/>
            <person name="Obokata J."/>
            <person name="Shigenobu S."/>
        </authorList>
    </citation>
    <scope>NUCLEOTIDE SEQUENCE [LARGE SCALE GENOMIC DNA]</scope>
</reference>
<evidence type="ECO:0000313" key="9">
    <source>
        <dbReference type="EMBL" id="GFR84694.1"/>
    </source>
</evidence>
<keyword evidence="2 4" id="KW-0863">Zinc-finger</keyword>
<comment type="caution">
    <text evidence="9">The sequence shown here is derived from an EMBL/GenBank/DDBJ whole genome shotgun (WGS) entry which is preliminary data.</text>
</comment>
<evidence type="ECO:0000256" key="6">
    <source>
        <dbReference type="SAM" id="MobiDB-lite"/>
    </source>
</evidence>
<feature type="compositionally biased region" description="Low complexity" evidence="6">
    <location>
        <begin position="809"/>
        <end position="824"/>
    </location>
</feature>
<dbReference type="AlphaFoldDB" id="A0AAV4GGS6"/>
<organism evidence="9 10">
    <name type="scientific">Elysia marginata</name>
    <dbReference type="NCBI Taxonomy" id="1093978"/>
    <lineage>
        <taxon>Eukaryota</taxon>
        <taxon>Metazoa</taxon>
        <taxon>Spiralia</taxon>
        <taxon>Lophotrochozoa</taxon>
        <taxon>Mollusca</taxon>
        <taxon>Gastropoda</taxon>
        <taxon>Heterobranchia</taxon>
        <taxon>Euthyneura</taxon>
        <taxon>Panpulmonata</taxon>
        <taxon>Sacoglossa</taxon>
        <taxon>Placobranchoidea</taxon>
        <taxon>Plakobranchidae</taxon>
        <taxon>Elysia</taxon>
    </lineage>
</organism>
<feature type="region of interest" description="Disordered" evidence="6">
    <location>
        <begin position="796"/>
        <end position="834"/>
    </location>
</feature>
<dbReference type="Pfam" id="PF00653">
    <property type="entry name" value="BIR"/>
    <property type="match status" value="1"/>
</dbReference>
<evidence type="ECO:0000256" key="3">
    <source>
        <dbReference type="ARBA" id="ARBA00022833"/>
    </source>
</evidence>
<dbReference type="PROSITE" id="PS50089">
    <property type="entry name" value="ZF_RING_2"/>
    <property type="match status" value="1"/>
</dbReference>
<sequence>MLLYLNGTLVLYYYLLLLVVVAAVVVNIKCCVKSKVKASRPSPCYDCSESTNDALIHWDVNKKCNKKGFCFVSEVYFTVEKSYALEDSIQRKNVNCHKSRKMTNDETKINVKDEIIKLCSVESSKTGKKPKEPGCVTHSVRNPKEFQTTPNRTNFAHLKGEIEILNESKSQEKTHDISRLELNDSKQSKSTCTKIEKSTHEFGSVPVLESVTDAQPSGQQNEILMPVQLKGGAEETEEVPQEVSIEVCTHQINNSQLSKYTYTELEKSTCEVFSVPVLEVSSTDSQPPSHKNEDLVPIQLENVTEETEEVPGEVSSEEQVRDVMAAPATLVKPTMVEKLTTSSATCYIQRRNFSRDDWLVPTKRTYKAHRKQLNHSVQSSIVTVPSDLAIGEVENRAKESGREAEREENNGEAAENKLVMVEAALQSHAGLKPYDMCKDSFVPTTREYMISRRRQRSQISAVLSPIWRHKGTAVNFMKYELLRLCSFIREKNTGSNSQCFIRLAQCGFYSVGGTGMIRCYSCAREYQTGMLDGLSEIAHDQNCNWKETNITLMNSFSRLSNNELEKYLKDYGWGWRYVALDAEHITENEESSLFSSNFGFAEMSEGGEGEEDNCGSDPISSRSRSPLPSGLMNSSSADYMFGGHRRSLPDNLNAVSGSIVKEETVQPAEAAQVILTSASKRPIPQPTAEGASSAEAQVPLARFDLSKASYPQFASSYSRSQTYGTWSRDHPKRPEHLARAGFFYAGYADCVRCFFCGLGLKYWRPEDIPEYQHARFRPNCVYNRMHMGQEYIDRVQEDRGGGPTASYHLGGQQAGQQADLNQQGPQNPHTVQATVPNTVGNAENAQMNNSVTTGDEISPHLNGSLATSAMAKGYSRQQVNEALIYITTHLGDANLSSDALEGYLTQFSENRTPLSADSGIENSISVTGTDSSMATAQSMAGSEAGTASDPSTSHAQYNTSEDGQGAIAQATVLPDQLNPEESIRMRQQLAEVENSLLNQRVLCHVCMAKPVACVYMPCGHVVACKSCADVANNCVICGRVIVATANIFLS</sequence>
<dbReference type="InterPro" id="IPR001841">
    <property type="entry name" value="Znf_RING"/>
</dbReference>
<keyword evidence="7" id="KW-1133">Transmembrane helix</keyword>
<feature type="compositionally biased region" description="Low complexity" evidence="6">
    <location>
        <begin position="615"/>
        <end position="629"/>
    </location>
</feature>
<feature type="compositionally biased region" description="Polar residues" evidence="6">
    <location>
        <begin position="825"/>
        <end position="834"/>
    </location>
</feature>
<dbReference type="GO" id="GO:0005737">
    <property type="term" value="C:cytoplasm"/>
    <property type="evidence" value="ECO:0007669"/>
    <property type="project" value="TreeGrafter"/>
</dbReference>
<dbReference type="GO" id="GO:0005634">
    <property type="term" value="C:nucleus"/>
    <property type="evidence" value="ECO:0007669"/>
    <property type="project" value="TreeGrafter"/>
</dbReference>
<dbReference type="CDD" id="cd00022">
    <property type="entry name" value="BIR"/>
    <property type="match status" value="1"/>
</dbReference>
<evidence type="ECO:0000256" key="7">
    <source>
        <dbReference type="SAM" id="Phobius"/>
    </source>
</evidence>
<dbReference type="InterPro" id="IPR001370">
    <property type="entry name" value="BIR_rpt"/>
</dbReference>
<dbReference type="PROSITE" id="PS50143">
    <property type="entry name" value="BIR_REPEAT_2"/>
    <property type="match status" value="1"/>
</dbReference>
<feature type="compositionally biased region" description="Polar residues" evidence="6">
    <location>
        <begin position="912"/>
        <end position="940"/>
    </location>
</feature>
<proteinExistence type="inferred from homology"/>
<evidence type="ECO:0000256" key="5">
    <source>
        <dbReference type="SAM" id="Coils"/>
    </source>
</evidence>
<evidence type="ECO:0000256" key="1">
    <source>
        <dbReference type="ARBA" id="ARBA00006672"/>
    </source>
</evidence>
<protein>
    <submittedName>
        <fullName evidence="9">Baculoviral IAP repeat-containing protein 7-like</fullName>
    </submittedName>
</protein>
<dbReference type="InterPro" id="IPR050784">
    <property type="entry name" value="IAP"/>
</dbReference>
<evidence type="ECO:0000313" key="10">
    <source>
        <dbReference type="Proteomes" id="UP000762676"/>
    </source>
</evidence>
<feature type="compositionally biased region" description="Polar residues" evidence="6">
    <location>
        <begin position="948"/>
        <end position="961"/>
    </location>
</feature>
<name>A0AAV4GGS6_9GAST</name>
<dbReference type="Gene3D" id="3.30.40.10">
    <property type="entry name" value="Zinc/RING finger domain, C3HC4 (zinc finger)"/>
    <property type="match status" value="1"/>
</dbReference>
<feature type="region of interest" description="Disordered" evidence="6">
    <location>
        <begin position="602"/>
        <end position="629"/>
    </location>
</feature>
<comment type="similarity">
    <text evidence="1">Belongs to the IAP family.</text>
</comment>
<keyword evidence="5" id="KW-0175">Coiled coil</keyword>
<keyword evidence="7" id="KW-0472">Membrane</keyword>